<keyword evidence="3" id="KW-1185">Reference proteome</keyword>
<dbReference type="EMBL" id="FSRE01000002">
    <property type="protein sequence ID" value="SIN94365.1"/>
    <property type="molecule type" value="Genomic_DNA"/>
</dbReference>
<proteinExistence type="predicted"/>
<dbReference type="InterPro" id="IPR014710">
    <property type="entry name" value="RmlC-like_jellyroll"/>
</dbReference>
<evidence type="ECO:0000313" key="3">
    <source>
        <dbReference type="Proteomes" id="UP000198461"/>
    </source>
</evidence>
<dbReference type="PROSITE" id="PS50042">
    <property type="entry name" value="CNMP_BINDING_3"/>
    <property type="match status" value="1"/>
</dbReference>
<dbReference type="CDD" id="cd00038">
    <property type="entry name" value="CAP_ED"/>
    <property type="match status" value="1"/>
</dbReference>
<reference evidence="2 3" key="1">
    <citation type="submission" date="2016-11" db="EMBL/GenBank/DDBJ databases">
        <authorList>
            <person name="Jaros S."/>
            <person name="Januszkiewicz K."/>
            <person name="Wedrychowicz H."/>
        </authorList>
    </citation>
    <scope>NUCLEOTIDE SEQUENCE [LARGE SCALE GENOMIC DNA]</scope>
    <source>
        <strain evidence="2 3">DSM 17737</strain>
    </source>
</reference>
<dbReference type="SUPFAM" id="SSF51206">
    <property type="entry name" value="cAMP-binding domain-like"/>
    <property type="match status" value="1"/>
</dbReference>
<organism evidence="2 3">
    <name type="scientific">Sulfurivirga caldicuralii</name>
    <dbReference type="NCBI Taxonomy" id="364032"/>
    <lineage>
        <taxon>Bacteria</taxon>
        <taxon>Pseudomonadati</taxon>
        <taxon>Pseudomonadota</taxon>
        <taxon>Gammaproteobacteria</taxon>
        <taxon>Thiotrichales</taxon>
        <taxon>Piscirickettsiaceae</taxon>
        <taxon>Sulfurivirga</taxon>
    </lineage>
</organism>
<dbReference type="Proteomes" id="UP000198461">
    <property type="component" value="Unassembled WGS sequence"/>
</dbReference>
<name>A0A1N6FGJ1_9GAMM</name>
<dbReference type="SMART" id="SM00100">
    <property type="entry name" value="cNMP"/>
    <property type="match status" value="1"/>
</dbReference>
<dbReference type="InterPro" id="IPR000595">
    <property type="entry name" value="cNMP-bd_dom"/>
</dbReference>
<evidence type="ECO:0000313" key="2">
    <source>
        <dbReference type="EMBL" id="SIN94365.1"/>
    </source>
</evidence>
<gene>
    <name evidence="2" type="ORF">SAMN05443662_1070</name>
</gene>
<feature type="domain" description="Cyclic nucleotide-binding" evidence="1">
    <location>
        <begin position="18"/>
        <end position="120"/>
    </location>
</feature>
<dbReference type="RefSeq" id="WP_200770552.1">
    <property type="nucleotide sequence ID" value="NZ_FSRE01000002.1"/>
</dbReference>
<dbReference type="InterPro" id="IPR018490">
    <property type="entry name" value="cNMP-bd_dom_sf"/>
</dbReference>
<dbReference type="Pfam" id="PF00027">
    <property type="entry name" value="cNMP_binding"/>
    <property type="match status" value="1"/>
</dbReference>
<accession>A0A1N6FGJ1</accession>
<evidence type="ECO:0000259" key="1">
    <source>
        <dbReference type="PROSITE" id="PS50042"/>
    </source>
</evidence>
<sequence length="163" mass="19065">MKEITPEQLYDFFQQYKICESLTRDEVKRLSNYLHERHYKQGDIISDMGEVGEALYYVYEGKVGFYSKNGHEVVEVGTQPEGTLIGEMSFFDRKPRNLRMQADSREVILLELTRPMYDRLKVEEPYIAVNILENAIVSLDHLVRTMSQDISAMEHYLMGTGKR</sequence>
<dbReference type="Gene3D" id="2.60.120.10">
    <property type="entry name" value="Jelly Rolls"/>
    <property type="match status" value="1"/>
</dbReference>
<protein>
    <submittedName>
        <fullName evidence="2">Cyclic nucleotide-binding domain-containing protein</fullName>
    </submittedName>
</protein>
<dbReference type="STRING" id="364032.SAMN05443662_1070"/>
<dbReference type="AlphaFoldDB" id="A0A1N6FGJ1"/>